<dbReference type="RefSeq" id="WP_051372434.1">
    <property type="nucleotide sequence ID" value="NZ_FPAW01000019.1"/>
</dbReference>
<proteinExistence type="predicted"/>
<keyword evidence="3" id="KW-1185">Reference proteome</keyword>
<dbReference type="Gene3D" id="1.20.120.10">
    <property type="entry name" value="Cytochrome c/b562"/>
    <property type="match status" value="1"/>
</dbReference>
<keyword evidence="1" id="KW-0732">Signal</keyword>
<gene>
    <name evidence="2" type="ORF">SAMN05216236_11974</name>
</gene>
<dbReference type="GO" id="GO:0009055">
    <property type="term" value="F:electron transfer activity"/>
    <property type="evidence" value="ECO:0007669"/>
    <property type="project" value="InterPro"/>
</dbReference>
<accession>A0A1I7CTI4</accession>
<evidence type="ECO:0000313" key="3">
    <source>
        <dbReference type="Proteomes" id="UP000182466"/>
    </source>
</evidence>
<dbReference type="InterPro" id="IPR010980">
    <property type="entry name" value="Cyt_c/b562"/>
</dbReference>
<dbReference type="Pfam" id="PF01322">
    <property type="entry name" value="Cytochrom_C_2"/>
    <property type="match status" value="1"/>
</dbReference>
<dbReference type="InterPro" id="IPR002321">
    <property type="entry name" value="Cyt_c_II"/>
</dbReference>
<dbReference type="PROSITE" id="PS51009">
    <property type="entry name" value="CYTCII"/>
    <property type="match status" value="1"/>
</dbReference>
<dbReference type="SUPFAM" id="SSF47175">
    <property type="entry name" value="Cytochromes"/>
    <property type="match status" value="1"/>
</dbReference>
<dbReference type="eggNOG" id="COG3909">
    <property type="taxonomic scope" value="Bacteria"/>
</dbReference>
<evidence type="ECO:0000256" key="1">
    <source>
        <dbReference type="SAM" id="SignalP"/>
    </source>
</evidence>
<reference evidence="2 3" key="1">
    <citation type="submission" date="2016-10" db="EMBL/GenBank/DDBJ databases">
        <authorList>
            <person name="de Groot N.N."/>
        </authorList>
    </citation>
    <scope>NUCLEOTIDE SEQUENCE [LARGE SCALE GENOMIC DNA]</scope>
    <source>
        <strain evidence="2 3">CGMCC 1.10959</strain>
    </source>
</reference>
<dbReference type="STRING" id="999627.SAMN05216236_11974"/>
<dbReference type="Proteomes" id="UP000182466">
    <property type="component" value="Unassembled WGS sequence"/>
</dbReference>
<dbReference type="EMBL" id="FPAW01000019">
    <property type="protein sequence ID" value="SFU02733.1"/>
    <property type="molecule type" value="Genomic_DNA"/>
</dbReference>
<dbReference type="GO" id="GO:0022900">
    <property type="term" value="P:electron transport chain"/>
    <property type="evidence" value="ECO:0007669"/>
    <property type="project" value="InterPro"/>
</dbReference>
<organism evidence="2 3">
    <name type="scientific">Sedimentitalea nanhaiensis</name>
    <dbReference type="NCBI Taxonomy" id="999627"/>
    <lineage>
        <taxon>Bacteria</taxon>
        <taxon>Pseudomonadati</taxon>
        <taxon>Pseudomonadota</taxon>
        <taxon>Alphaproteobacteria</taxon>
        <taxon>Rhodobacterales</taxon>
        <taxon>Paracoccaceae</taxon>
        <taxon>Sedimentitalea</taxon>
    </lineage>
</organism>
<protein>
    <submittedName>
        <fullName evidence="2">Cytochrome c556</fullName>
    </submittedName>
</protein>
<dbReference type="GO" id="GO:0020037">
    <property type="term" value="F:heme binding"/>
    <property type="evidence" value="ECO:0007669"/>
    <property type="project" value="InterPro"/>
</dbReference>
<dbReference type="GO" id="GO:0005506">
    <property type="term" value="F:iron ion binding"/>
    <property type="evidence" value="ECO:0007669"/>
    <property type="project" value="InterPro"/>
</dbReference>
<evidence type="ECO:0000313" key="2">
    <source>
        <dbReference type="EMBL" id="SFU02733.1"/>
    </source>
</evidence>
<dbReference type="AlphaFoldDB" id="A0A1I7CTI4"/>
<feature type="chain" id="PRO_5010184196" evidence="1">
    <location>
        <begin position="28"/>
        <end position="156"/>
    </location>
</feature>
<name>A0A1I7CTI4_9RHOB</name>
<feature type="signal peptide" evidence="1">
    <location>
        <begin position="1"/>
        <end position="27"/>
    </location>
</feature>
<sequence>MKHVHHPQRLSFGAVLIALVVATAALAQTGQISQVENRGVQKRMALMNINNTALGTLTDMMGGRAFFDKARARAARRSLISATGDIPSVFRKQHTDPLSRARPEVWLHWRDFKDHAKAAQRAARRLDIDSLPDLRQTLPSLISACLQCHRSYRKPM</sequence>